<name>A0A0F9KYW0_9ZZZZ</name>
<protein>
    <submittedName>
        <fullName evidence="1">Uncharacterized protein</fullName>
    </submittedName>
</protein>
<evidence type="ECO:0000313" key="1">
    <source>
        <dbReference type="EMBL" id="KKM79936.1"/>
    </source>
</evidence>
<accession>A0A0F9KYW0</accession>
<comment type="caution">
    <text evidence="1">The sequence shown here is derived from an EMBL/GenBank/DDBJ whole genome shotgun (WGS) entry which is preliminary data.</text>
</comment>
<proteinExistence type="predicted"/>
<dbReference type="EMBL" id="LAZR01008264">
    <property type="protein sequence ID" value="KKM79936.1"/>
    <property type="molecule type" value="Genomic_DNA"/>
</dbReference>
<dbReference type="AlphaFoldDB" id="A0A0F9KYW0"/>
<organism evidence="1">
    <name type="scientific">marine sediment metagenome</name>
    <dbReference type="NCBI Taxonomy" id="412755"/>
    <lineage>
        <taxon>unclassified sequences</taxon>
        <taxon>metagenomes</taxon>
        <taxon>ecological metagenomes</taxon>
    </lineage>
</organism>
<gene>
    <name evidence="1" type="ORF">LCGC14_1344960</name>
</gene>
<reference evidence="1" key="1">
    <citation type="journal article" date="2015" name="Nature">
        <title>Complex archaea that bridge the gap between prokaryotes and eukaryotes.</title>
        <authorList>
            <person name="Spang A."/>
            <person name="Saw J.H."/>
            <person name="Jorgensen S.L."/>
            <person name="Zaremba-Niedzwiedzka K."/>
            <person name="Martijn J."/>
            <person name="Lind A.E."/>
            <person name="van Eijk R."/>
            <person name="Schleper C."/>
            <person name="Guy L."/>
            <person name="Ettema T.J."/>
        </authorList>
    </citation>
    <scope>NUCLEOTIDE SEQUENCE</scope>
</reference>
<sequence>MNSPKINYEMFKGMNREEILKVFIHQIPSKRTWKSHLKIYIIRSYEFSPNDITDFLKNSYFKKPDKTLKKFMEAFIINIYSINSNIFHLKMEHIRSKKKFHFIIFDDNKYWIVITLVEKKDVGNTLESIIKKIPSLRILEITNRHLEDLISDQNFEKDIIGFIARYQPYKSTPKRKITIDVYGGDLEDLSNIRDIFFVEPKTFKYSLTNSPSSVIEGKIFNEGYFTMKYVEERNELFAIKTISRLTKSFEEIDKLYEDSVKYKNSPTILKKGYGFLVNSIYSIVINIKKNRIKGHNESMNKRDQTTFEIINNKIIEYFSNRPRYQIYSEDTFSHFICDKETRSKVQITIEPRRYNIILYPFKNCSDMCLRDICNGINEVEHSFNAIKPFIIN</sequence>